<evidence type="ECO:0000313" key="6">
    <source>
        <dbReference type="EMBL" id="SVC77006.1"/>
    </source>
</evidence>
<protein>
    <recommendedName>
        <fullName evidence="5">ABC transmembrane type-1 domain-containing protein</fullName>
    </recommendedName>
</protein>
<sequence length="219" mass="24241">MIQGAVITIRTTLLKTYKLLTWPERTRGAFMLLGSMIASAIEVVALGSLLPLIAVLSNPNPSEVHPMIKYIFENLGSPSRIQFAIYCLGGVTILFLFKSVYLSIINFFLARYTWGLRERIGRDLINIYVSSDHQKHLSKNPIEMVTYLTNDTRGVTVVSGAFITLICDVAFLCAVVALLIRTDPLIAAGGMFLIVIGAGLFLKFILQKSRSWSQLALRG</sequence>
<dbReference type="AlphaFoldDB" id="A0A382PUT9"/>
<keyword evidence="3 4" id="KW-0472">Membrane</keyword>
<dbReference type="Gene3D" id="1.20.1560.10">
    <property type="entry name" value="ABC transporter type 1, transmembrane domain"/>
    <property type="match status" value="1"/>
</dbReference>
<dbReference type="PROSITE" id="PS50929">
    <property type="entry name" value="ABC_TM1F"/>
    <property type="match status" value="1"/>
</dbReference>
<evidence type="ECO:0000256" key="4">
    <source>
        <dbReference type="SAM" id="Phobius"/>
    </source>
</evidence>
<feature type="transmembrane region" description="Helical" evidence="4">
    <location>
        <begin position="154"/>
        <end position="180"/>
    </location>
</feature>
<dbReference type="SUPFAM" id="SSF90123">
    <property type="entry name" value="ABC transporter transmembrane region"/>
    <property type="match status" value="1"/>
</dbReference>
<proteinExistence type="predicted"/>
<keyword evidence="1 4" id="KW-0812">Transmembrane</keyword>
<evidence type="ECO:0000256" key="1">
    <source>
        <dbReference type="ARBA" id="ARBA00022692"/>
    </source>
</evidence>
<dbReference type="EMBL" id="UINC01109880">
    <property type="protein sequence ID" value="SVC77006.1"/>
    <property type="molecule type" value="Genomic_DNA"/>
</dbReference>
<dbReference type="InterPro" id="IPR011527">
    <property type="entry name" value="ABC1_TM_dom"/>
</dbReference>
<keyword evidence="2 4" id="KW-1133">Transmembrane helix</keyword>
<dbReference type="GO" id="GO:0140359">
    <property type="term" value="F:ABC-type transporter activity"/>
    <property type="evidence" value="ECO:0007669"/>
    <property type="project" value="InterPro"/>
</dbReference>
<feature type="transmembrane region" description="Helical" evidence="4">
    <location>
        <begin position="29"/>
        <end position="56"/>
    </location>
</feature>
<dbReference type="GO" id="GO:0005524">
    <property type="term" value="F:ATP binding"/>
    <property type="evidence" value="ECO:0007669"/>
    <property type="project" value="InterPro"/>
</dbReference>
<evidence type="ECO:0000259" key="5">
    <source>
        <dbReference type="PROSITE" id="PS50929"/>
    </source>
</evidence>
<feature type="non-terminal residue" evidence="6">
    <location>
        <position position="219"/>
    </location>
</feature>
<feature type="transmembrane region" description="Helical" evidence="4">
    <location>
        <begin position="83"/>
        <end position="109"/>
    </location>
</feature>
<gene>
    <name evidence="6" type="ORF">METZ01_LOCUS329860</name>
</gene>
<feature type="transmembrane region" description="Helical" evidence="4">
    <location>
        <begin position="186"/>
        <end position="206"/>
    </location>
</feature>
<reference evidence="6" key="1">
    <citation type="submission" date="2018-05" db="EMBL/GenBank/DDBJ databases">
        <authorList>
            <person name="Lanie J.A."/>
            <person name="Ng W.-L."/>
            <person name="Kazmierczak K.M."/>
            <person name="Andrzejewski T.M."/>
            <person name="Davidsen T.M."/>
            <person name="Wayne K.J."/>
            <person name="Tettelin H."/>
            <person name="Glass J.I."/>
            <person name="Rusch D."/>
            <person name="Podicherti R."/>
            <person name="Tsui H.-C.T."/>
            <person name="Winkler M.E."/>
        </authorList>
    </citation>
    <scope>NUCLEOTIDE SEQUENCE</scope>
</reference>
<evidence type="ECO:0000256" key="2">
    <source>
        <dbReference type="ARBA" id="ARBA00022989"/>
    </source>
</evidence>
<dbReference type="InterPro" id="IPR036640">
    <property type="entry name" value="ABC1_TM_sf"/>
</dbReference>
<feature type="domain" description="ABC transmembrane type-1" evidence="5">
    <location>
        <begin position="29"/>
        <end position="219"/>
    </location>
</feature>
<dbReference type="GO" id="GO:0016020">
    <property type="term" value="C:membrane"/>
    <property type="evidence" value="ECO:0007669"/>
    <property type="project" value="InterPro"/>
</dbReference>
<organism evidence="6">
    <name type="scientific">marine metagenome</name>
    <dbReference type="NCBI Taxonomy" id="408172"/>
    <lineage>
        <taxon>unclassified sequences</taxon>
        <taxon>metagenomes</taxon>
        <taxon>ecological metagenomes</taxon>
    </lineage>
</organism>
<accession>A0A382PUT9</accession>
<evidence type="ECO:0000256" key="3">
    <source>
        <dbReference type="ARBA" id="ARBA00023136"/>
    </source>
</evidence>
<name>A0A382PUT9_9ZZZZ</name>